<keyword evidence="2" id="KW-1185">Reference proteome</keyword>
<accession>A0ABU7B7C1</accession>
<dbReference type="EMBL" id="JAHUTI010041081">
    <property type="protein sequence ID" value="MED6245684.1"/>
    <property type="molecule type" value="Genomic_DNA"/>
</dbReference>
<reference evidence="1 2" key="1">
    <citation type="submission" date="2021-07" db="EMBL/GenBank/DDBJ databases">
        <authorList>
            <person name="Palmer J.M."/>
        </authorList>
    </citation>
    <scope>NUCLEOTIDE SEQUENCE [LARGE SCALE GENOMIC DNA]</scope>
    <source>
        <strain evidence="1 2">AT_MEX2019</strain>
        <tissue evidence="1">Muscle</tissue>
    </source>
</reference>
<protein>
    <submittedName>
        <fullName evidence="1">Uncharacterized protein</fullName>
    </submittedName>
</protein>
<evidence type="ECO:0000313" key="2">
    <source>
        <dbReference type="Proteomes" id="UP001345963"/>
    </source>
</evidence>
<proteinExistence type="predicted"/>
<sequence>MTFPRQEQEVLCSLSLRFSSRFNMASARRHCNESWYREDTWMDYSIRTDCILLCLLPVHPSRCPVLCIQNRNWRLQLEESFV</sequence>
<evidence type="ECO:0000313" key="1">
    <source>
        <dbReference type="EMBL" id="MED6245684.1"/>
    </source>
</evidence>
<gene>
    <name evidence="1" type="ORF">ATANTOWER_006580</name>
</gene>
<name>A0ABU7B7C1_9TELE</name>
<dbReference type="Proteomes" id="UP001345963">
    <property type="component" value="Unassembled WGS sequence"/>
</dbReference>
<comment type="caution">
    <text evidence="1">The sequence shown here is derived from an EMBL/GenBank/DDBJ whole genome shotgun (WGS) entry which is preliminary data.</text>
</comment>
<organism evidence="1 2">
    <name type="scientific">Ataeniobius toweri</name>
    <dbReference type="NCBI Taxonomy" id="208326"/>
    <lineage>
        <taxon>Eukaryota</taxon>
        <taxon>Metazoa</taxon>
        <taxon>Chordata</taxon>
        <taxon>Craniata</taxon>
        <taxon>Vertebrata</taxon>
        <taxon>Euteleostomi</taxon>
        <taxon>Actinopterygii</taxon>
        <taxon>Neopterygii</taxon>
        <taxon>Teleostei</taxon>
        <taxon>Neoteleostei</taxon>
        <taxon>Acanthomorphata</taxon>
        <taxon>Ovalentaria</taxon>
        <taxon>Atherinomorphae</taxon>
        <taxon>Cyprinodontiformes</taxon>
        <taxon>Goodeidae</taxon>
        <taxon>Ataeniobius</taxon>
    </lineage>
</organism>